<feature type="domain" description="DUF4878" evidence="2">
    <location>
        <begin position="28"/>
        <end position="141"/>
    </location>
</feature>
<evidence type="ECO:0000313" key="4">
    <source>
        <dbReference type="Proteomes" id="UP000254572"/>
    </source>
</evidence>
<keyword evidence="1" id="KW-0732">Signal</keyword>
<feature type="chain" id="PRO_5016912678" evidence="1">
    <location>
        <begin position="20"/>
        <end position="146"/>
    </location>
</feature>
<proteinExistence type="predicted"/>
<sequence>MKKLIQTLTLVFFAAILTACGESKDKEAEAAQKITQAFFDELFQGDPAKTAGYLAIPPEAKQAGLNEETARQGMTMVMTQVRKEAQKEGEIPTVQVGKVTYTNAAKSEAKIAVTLYKHINGKKARRDAEILLIKEDGVWKVLKPDT</sequence>
<dbReference type="Proteomes" id="UP000254572">
    <property type="component" value="Unassembled WGS sequence"/>
</dbReference>
<evidence type="ECO:0000259" key="2">
    <source>
        <dbReference type="Pfam" id="PF12870"/>
    </source>
</evidence>
<accession>A0A381E9H1</accession>
<name>A0A381E9H1_9GAMM</name>
<keyword evidence="4" id="KW-1185">Reference proteome</keyword>
<dbReference type="EMBL" id="UFUW01000001">
    <property type="protein sequence ID" value="SUX23603.1"/>
    <property type="molecule type" value="Genomic_DNA"/>
</dbReference>
<evidence type="ECO:0000313" key="3">
    <source>
        <dbReference type="EMBL" id="SUX23603.1"/>
    </source>
</evidence>
<dbReference type="RefSeq" id="WP_115611811.1">
    <property type="nucleotide sequence ID" value="NZ_JBHLZC010000002.1"/>
</dbReference>
<dbReference type="AlphaFoldDB" id="A0A381E9H1"/>
<dbReference type="Gene3D" id="3.10.450.50">
    <property type="match status" value="1"/>
</dbReference>
<organism evidence="3 4">
    <name type="scientific">Cardiobacterium valvarum</name>
    <dbReference type="NCBI Taxonomy" id="194702"/>
    <lineage>
        <taxon>Bacteria</taxon>
        <taxon>Pseudomonadati</taxon>
        <taxon>Pseudomonadota</taxon>
        <taxon>Gammaproteobacteria</taxon>
        <taxon>Cardiobacteriales</taxon>
        <taxon>Cardiobacteriaceae</taxon>
        <taxon>Cardiobacterium</taxon>
    </lineage>
</organism>
<feature type="signal peptide" evidence="1">
    <location>
        <begin position="1"/>
        <end position="19"/>
    </location>
</feature>
<protein>
    <submittedName>
        <fullName evidence="3">Lumazine-binding domain</fullName>
    </submittedName>
</protein>
<gene>
    <name evidence="3" type="ORF">NCTC13294_01565</name>
</gene>
<dbReference type="PROSITE" id="PS51257">
    <property type="entry name" value="PROKAR_LIPOPROTEIN"/>
    <property type="match status" value="1"/>
</dbReference>
<evidence type="ECO:0000256" key="1">
    <source>
        <dbReference type="SAM" id="SignalP"/>
    </source>
</evidence>
<reference evidence="3 4" key="1">
    <citation type="submission" date="2018-06" db="EMBL/GenBank/DDBJ databases">
        <authorList>
            <consortium name="Pathogen Informatics"/>
            <person name="Doyle S."/>
        </authorList>
    </citation>
    <scope>NUCLEOTIDE SEQUENCE [LARGE SCALE GENOMIC DNA]</scope>
    <source>
        <strain evidence="3 4">NCTC13294</strain>
    </source>
</reference>
<dbReference type="Pfam" id="PF12870">
    <property type="entry name" value="DUF4878"/>
    <property type="match status" value="1"/>
</dbReference>
<dbReference type="InterPro" id="IPR024267">
    <property type="entry name" value="DUF4878"/>
</dbReference>